<dbReference type="EMBL" id="CP000939">
    <property type="protein sequence ID" value="ACA44164.1"/>
    <property type="molecule type" value="Genomic_DNA"/>
</dbReference>
<gene>
    <name evidence="2" type="ordered locus">CLD_2268</name>
</gene>
<keyword evidence="1" id="KW-0472">Membrane</keyword>
<evidence type="ECO:0000313" key="3">
    <source>
        <dbReference type="Proteomes" id="UP000008541"/>
    </source>
</evidence>
<accession>B1IHM3</accession>
<dbReference type="HOGENOM" id="CLU_080683_0_0_9"/>
<dbReference type="Gene3D" id="1.10.1420.10">
    <property type="match status" value="1"/>
</dbReference>
<evidence type="ECO:0000256" key="1">
    <source>
        <dbReference type="SAM" id="Phobius"/>
    </source>
</evidence>
<protein>
    <submittedName>
        <fullName evidence="2">MutS domain V protein</fullName>
    </submittedName>
</protein>
<reference evidence="2 3" key="1">
    <citation type="journal article" date="2007" name="PLoS ONE">
        <title>Analysis of the neurotoxin complex genes in Clostridium botulinum A1-A4 and B1 strains: BoNT/A3, /Ba4 and /B1 clusters are located within plasmids.</title>
        <authorList>
            <person name="Smith T.J."/>
            <person name="Hill K.K."/>
            <person name="Foley B.T."/>
            <person name="Detter J.C."/>
            <person name="Munk A.C."/>
            <person name="Bruce D.C."/>
            <person name="Doggett N.A."/>
            <person name="Smith L.A."/>
            <person name="Marks J.D."/>
            <person name="Xie G."/>
            <person name="Brettin T.S."/>
        </authorList>
    </citation>
    <scope>NUCLEOTIDE SEQUENCE [LARGE SCALE GENOMIC DNA]</scope>
    <source>
        <strain evidence="3">Okra / Type B1</strain>
    </source>
</reference>
<feature type="transmembrane region" description="Helical" evidence="1">
    <location>
        <begin position="6"/>
        <end position="23"/>
    </location>
</feature>
<feature type="transmembrane region" description="Helical" evidence="1">
    <location>
        <begin position="161"/>
        <end position="178"/>
    </location>
</feature>
<feature type="transmembrane region" description="Helical" evidence="1">
    <location>
        <begin position="184"/>
        <end position="205"/>
    </location>
</feature>
<dbReference type="SUPFAM" id="SSF48334">
    <property type="entry name" value="DNA repair protein MutS, domain III"/>
    <property type="match status" value="1"/>
</dbReference>
<dbReference type="AlphaFoldDB" id="B1IHM3"/>
<name>B1IHM3_CLOBK</name>
<organism evidence="2 3">
    <name type="scientific">Clostridium botulinum (strain Okra / Type B1)</name>
    <dbReference type="NCBI Taxonomy" id="498213"/>
    <lineage>
        <taxon>Bacteria</taxon>
        <taxon>Bacillati</taxon>
        <taxon>Bacillota</taxon>
        <taxon>Clostridia</taxon>
        <taxon>Eubacteriales</taxon>
        <taxon>Clostridiaceae</taxon>
        <taxon>Clostridium</taxon>
    </lineage>
</organism>
<dbReference type="InterPro" id="IPR036187">
    <property type="entry name" value="DNA_mismatch_repair_MutS_sf"/>
</dbReference>
<dbReference type="KEGG" id="cbb:CLD_2268"/>
<proteinExistence type="predicted"/>
<keyword evidence="1" id="KW-0812">Transmembrane</keyword>
<dbReference type="RefSeq" id="WP_003400741.1">
    <property type="nucleotide sequence ID" value="NC_010516.1"/>
</dbReference>
<sequence>MQNFNVFILVLILAMLLMYFWNCRQRLKYIREKIINNWGKQKKQNYTEEDMTSILNYFKNTKDRKTFFIDDITWNDLDMNEVFIRINNTQSPVGEEFLYNTLREPLFDERKLKDRDKIVEYFSCNNKERIEIQYIIAKCGKNKTACVSDFFNNVWINSNKLIYYRLLSVIPIISMGLFSRTKLAILLIIALISIIFNSFIHYFHFRKNVCEIERFNYIASMILCAERITKLKIIHIKNYFPQIENSIKNLRKMKNIAFTLFDPEVINDMGIIMDYIKMFFC</sequence>
<keyword evidence="1" id="KW-1133">Transmembrane helix</keyword>
<dbReference type="Proteomes" id="UP000008541">
    <property type="component" value="Chromosome"/>
</dbReference>
<evidence type="ECO:0000313" key="2">
    <source>
        <dbReference type="EMBL" id="ACA44164.1"/>
    </source>
</evidence>